<dbReference type="RefSeq" id="WP_379535058.1">
    <property type="nucleotide sequence ID" value="NZ_JBHSBI010000042.1"/>
</dbReference>
<dbReference type="CDD" id="cd05233">
    <property type="entry name" value="SDR_c"/>
    <property type="match status" value="1"/>
</dbReference>
<accession>A0ABV8GMR0</accession>
<dbReference type="InterPro" id="IPR036291">
    <property type="entry name" value="NAD(P)-bd_dom_sf"/>
</dbReference>
<dbReference type="EMBL" id="JBHSBI010000042">
    <property type="protein sequence ID" value="MFC4015241.1"/>
    <property type="molecule type" value="Genomic_DNA"/>
</dbReference>
<evidence type="ECO:0000256" key="2">
    <source>
        <dbReference type="ARBA" id="ARBA00023002"/>
    </source>
</evidence>
<comment type="similarity">
    <text evidence="1">Belongs to the short-chain dehydrogenases/reductases (SDR) family.</text>
</comment>
<evidence type="ECO:0000313" key="3">
    <source>
        <dbReference type="EMBL" id="MFC4015241.1"/>
    </source>
</evidence>
<organism evidence="3 4">
    <name type="scientific">Nonomuraea purpurea</name>
    <dbReference type="NCBI Taxonomy" id="1849276"/>
    <lineage>
        <taxon>Bacteria</taxon>
        <taxon>Bacillati</taxon>
        <taxon>Actinomycetota</taxon>
        <taxon>Actinomycetes</taxon>
        <taxon>Streptosporangiales</taxon>
        <taxon>Streptosporangiaceae</taxon>
        <taxon>Nonomuraea</taxon>
    </lineage>
</organism>
<dbReference type="PANTHER" id="PTHR43669:SF3">
    <property type="entry name" value="ALCOHOL DEHYDROGENASE, PUTATIVE (AFU_ORTHOLOGUE AFUA_3G03445)-RELATED"/>
    <property type="match status" value="1"/>
</dbReference>
<protein>
    <submittedName>
        <fullName evidence="3">SDR family NAD(P)-dependent oxidoreductase</fullName>
        <ecNumber evidence="3">1.1.1.-</ecNumber>
    </submittedName>
</protein>
<keyword evidence="4" id="KW-1185">Reference proteome</keyword>
<keyword evidence="2 3" id="KW-0560">Oxidoreductase</keyword>
<name>A0ABV8GMR0_9ACTN</name>
<dbReference type="PANTHER" id="PTHR43669">
    <property type="entry name" value="5-KETO-D-GLUCONATE 5-REDUCTASE"/>
    <property type="match status" value="1"/>
</dbReference>
<dbReference type="PRINTS" id="PR00081">
    <property type="entry name" value="GDHRDH"/>
</dbReference>
<proteinExistence type="inferred from homology"/>
<dbReference type="EC" id="1.1.1.-" evidence="3"/>
<comment type="caution">
    <text evidence="3">The sequence shown here is derived from an EMBL/GenBank/DDBJ whole genome shotgun (WGS) entry which is preliminary data.</text>
</comment>
<evidence type="ECO:0000313" key="4">
    <source>
        <dbReference type="Proteomes" id="UP001595851"/>
    </source>
</evidence>
<dbReference type="Proteomes" id="UP001595851">
    <property type="component" value="Unassembled WGS sequence"/>
</dbReference>
<evidence type="ECO:0000256" key="1">
    <source>
        <dbReference type="ARBA" id="ARBA00006484"/>
    </source>
</evidence>
<dbReference type="SUPFAM" id="SSF51735">
    <property type="entry name" value="NAD(P)-binding Rossmann-fold domains"/>
    <property type="match status" value="1"/>
</dbReference>
<dbReference type="GO" id="GO:0016491">
    <property type="term" value="F:oxidoreductase activity"/>
    <property type="evidence" value="ECO:0007669"/>
    <property type="project" value="UniProtKB-KW"/>
</dbReference>
<dbReference type="Pfam" id="PF13561">
    <property type="entry name" value="adh_short_C2"/>
    <property type="match status" value="1"/>
</dbReference>
<dbReference type="InterPro" id="IPR002347">
    <property type="entry name" value="SDR_fam"/>
</dbReference>
<gene>
    <name evidence="3" type="ORF">ACFOY2_49070</name>
</gene>
<reference evidence="4" key="1">
    <citation type="journal article" date="2019" name="Int. J. Syst. Evol. Microbiol.">
        <title>The Global Catalogue of Microorganisms (GCM) 10K type strain sequencing project: providing services to taxonomists for standard genome sequencing and annotation.</title>
        <authorList>
            <consortium name="The Broad Institute Genomics Platform"/>
            <consortium name="The Broad Institute Genome Sequencing Center for Infectious Disease"/>
            <person name="Wu L."/>
            <person name="Ma J."/>
        </authorList>
    </citation>
    <scope>NUCLEOTIDE SEQUENCE [LARGE SCALE GENOMIC DNA]</scope>
    <source>
        <strain evidence="4">TBRC 1276</strain>
    </source>
</reference>
<dbReference type="Gene3D" id="3.40.50.720">
    <property type="entry name" value="NAD(P)-binding Rossmann-like Domain"/>
    <property type="match status" value="1"/>
</dbReference>
<sequence>MLLKDKTAVVYGAAGAIGGAVARAFAREGAVVYLAGRTKSRLDTVADDIRAGGGLAHTTELDALHEQAIDQFVDTVVAATGRLDISFNAIGIEDVQQSLSEIALDDFLQPIMIAMCTQFLTTRAATRHMVSRGSGVILAFGGGDESTLPGLGGFKVALDAIEGHRRQWACELGRHGIRFVTLKTGGVPETIPADFPGRDAIVASLEESALLPGAATLADVGNVAAFVASDQARTITATQINISCGAMMD</sequence>